<protein>
    <submittedName>
        <fullName evidence="1">Uncharacterized protein</fullName>
    </submittedName>
</protein>
<reference evidence="1" key="1">
    <citation type="submission" date="2021-04" db="EMBL/GenBank/DDBJ databases">
        <title>Whole genome sequencing of Enterococci isolates from hospitalized patients.</title>
        <authorList>
            <person name="Ogoti B.M."/>
            <person name="Onyambu F.G."/>
        </authorList>
    </citation>
    <scope>NUCLEOTIDE SEQUENCE</scope>
    <source>
        <strain evidence="1">242</strain>
    </source>
</reference>
<gene>
    <name evidence="1" type="ORF">KEH51_02120</name>
</gene>
<name>A0A941J4H9_9BACI</name>
<dbReference type="EMBL" id="JAGTPW010000002">
    <property type="protein sequence ID" value="MBR8643967.1"/>
    <property type="molecule type" value="Genomic_DNA"/>
</dbReference>
<sequence>MLNPENERSETYFIFGAWLEAIGNTANVVGIDMQLSGSEKEGTRTDAIGSGIKAWVPLLKHSGHR</sequence>
<dbReference type="Proteomes" id="UP000680045">
    <property type="component" value="Unassembled WGS sequence"/>
</dbReference>
<proteinExistence type="predicted"/>
<comment type="caution">
    <text evidence="1">The sequence shown here is derived from an EMBL/GenBank/DDBJ whole genome shotgun (WGS) entry which is preliminary data.</text>
</comment>
<accession>A0A941J4H9</accession>
<organism evidence="1 2">
    <name type="scientific">Peribacillus frigoritolerans</name>
    <dbReference type="NCBI Taxonomy" id="450367"/>
    <lineage>
        <taxon>Bacteria</taxon>
        <taxon>Bacillati</taxon>
        <taxon>Bacillota</taxon>
        <taxon>Bacilli</taxon>
        <taxon>Bacillales</taxon>
        <taxon>Bacillaceae</taxon>
        <taxon>Peribacillus</taxon>
    </lineage>
</organism>
<dbReference type="AlphaFoldDB" id="A0A941J4H9"/>
<evidence type="ECO:0000313" key="2">
    <source>
        <dbReference type="Proteomes" id="UP000680045"/>
    </source>
</evidence>
<evidence type="ECO:0000313" key="1">
    <source>
        <dbReference type="EMBL" id="MBR8643967.1"/>
    </source>
</evidence>